<dbReference type="Gene3D" id="1.20.120.450">
    <property type="entry name" value="dinb family like domain"/>
    <property type="match status" value="1"/>
</dbReference>
<name>A0ABV6AX84_9DEIO</name>
<reference evidence="1 2" key="1">
    <citation type="submission" date="2024-09" db="EMBL/GenBank/DDBJ databases">
        <authorList>
            <person name="Sun Q."/>
            <person name="Mori K."/>
        </authorList>
    </citation>
    <scope>NUCLEOTIDE SEQUENCE [LARGE SCALE GENOMIC DNA]</scope>
    <source>
        <strain evidence="1 2">JCM 13503</strain>
    </source>
</reference>
<dbReference type="InterPro" id="IPR011466">
    <property type="entry name" value="DUF1572"/>
</dbReference>
<evidence type="ECO:0000313" key="2">
    <source>
        <dbReference type="Proteomes" id="UP001589733"/>
    </source>
</evidence>
<proteinExistence type="predicted"/>
<dbReference type="InterPro" id="IPR034660">
    <property type="entry name" value="DinB/YfiT-like"/>
</dbReference>
<dbReference type="RefSeq" id="WP_380008424.1">
    <property type="nucleotide sequence ID" value="NZ_JBHLYR010000031.1"/>
</dbReference>
<organism evidence="1 2">
    <name type="scientific">Deinococcus oregonensis</name>
    <dbReference type="NCBI Taxonomy" id="1805970"/>
    <lineage>
        <taxon>Bacteria</taxon>
        <taxon>Thermotogati</taxon>
        <taxon>Deinococcota</taxon>
        <taxon>Deinococci</taxon>
        <taxon>Deinococcales</taxon>
        <taxon>Deinococcaceae</taxon>
        <taxon>Deinococcus</taxon>
    </lineage>
</organism>
<evidence type="ECO:0000313" key="1">
    <source>
        <dbReference type="EMBL" id="MFB9992124.1"/>
    </source>
</evidence>
<gene>
    <name evidence="1" type="ORF">ACFFLM_09150</name>
</gene>
<comment type="caution">
    <text evidence="1">The sequence shown here is derived from an EMBL/GenBank/DDBJ whole genome shotgun (WGS) entry which is preliminary data.</text>
</comment>
<keyword evidence="2" id="KW-1185">Reference proteome</keyword>
<dbReference type="Proteomes" id="UP001589733">
    <property type="component" value="Unassembled WGS sequence"/>
</dbReference>
<dbReference type="Pfam" id="PF07609">
    <property type="entry name" value="DUF1572"/>
    <property type="match status" value="1"/>
</dbReference>
<dbReference type="SUPFAM" id="SSF109854">
    <property type="entry name" value="DinB/YfiT-like putative metalloenzymes"/>
    <property type="match status" value="1"/>
</dbReference>
<accession>A0ABV6AX84</accession>
<dbReference type="EMBL" id="JBHLYR010000031">
    <property type="protein sequence ID" value="MFB9992124.1"/>
    <property type="molecule type" value="Genomic_DNA"/>
</dbReference>
<protein>
    <submittedName>
        <fullName evidence="1">DUF1572 family protein</fullName>
    </submittedName>
</protein>
<sequence length="190" mass="20705">MSESVDVAALYLLNVRARMQGVKALGDGALAQLREHEIGTALSAEGNSAGVLVQHLAGNMRSRWGGLRLGYSAAVEGEAGTRNRDAEFEPHLSTWSELQAAWEGGWDIFFAALEHLTPADLTRTLTIRGEVHTVLEAVQRQVAHYSGHVYQLIFLVKTLRGTEWQILSIARGESAAFNAQMHSKRGQKGG</sequence>